<comment type="caution">
    <text evidence="2">The sequence shown here is derived from an EMBL/GenBank/DDBJ whole genome shotgun (WGS) entry which is preliminary data.</text>
</comment>
<evidence type="ECO:0000313" key="2">
    <source>
        <dbReference type="EMBL" id="KAK1329734.1"/>
    </source>
</evidence>
<keyword evidence="3" id="KW-1185">Reference proteome</keyword>
<gene>
    <name evidence="2" type="ORF">QTO34_009917</name>
</gene>
<name>A0AA40HEJ7_CNENI</name>
<dbReference type="EMBL" id="JAULJE010000021">
    <property type="protein sequence ID" value="KAK1329734.1"/>
    <property type="molecule type" value="Genomic_DNA"/>
</dbReference>
<dbReference type="Proteomes" id="UP001177744">
    <property type="component" value="Unassembled WGS sequence"/>
</dbReference>
<accession>A0AA40HEJ7</accession>
<organism evidence="2 3">
    <name type="scientific">Cnephaeus nilssonii</name>
    <name type="common">Northern bat</name>
    <name type="synonym">Eptesicus nilssonii</name>
    <dbReference type="NCBI Taxonomy" id="3371016"/>
    <lineage>
        <taxon>Eukaryota</taxon>
        <taxon>Metazoa</taxon>
        <taxon>Chordata</taxon>
        <taxon>Craniata</taxon>
        <taxon>Vertebrata</taxon>
        <taxon>Euteleostomi</taxon>
        <taxon>Mammalia</taxon>
        <taxon>Eutheria</taxon>
        <taxon>Laurasiatheria</taxon>
        <taxon>Chiroptera</taxon>
        <taxon>Yangochiroptera</taxon>
        <taxon>Vespertilionidae</taxon>
        <taxon>Cnephaeus</taxon>
    </lineage>
</organism>
<evidence type="ECO:0000313" key="3">
    <source>
        <dbReference type="Proteomes" id="UP001177744"/>
    </source>
</evidence>
<protein>
    <submittedName>
        <fullName evidence="2">Uncharacterized protein</fullName>
    </submittedName>
</protein>
<sequence length="154" mass="16449">MGSHAKVSLSACSGEQWGVGVVLLQHCLTHLSSFLSSSSMADVQEQNCGEDASLRESQPEEDKYMNSQDTPSEDAQDVTYAQLNHLTLKGRDNSTPFLPVRSAPSGAQRVCFSGHPLAQEGLRPHTPERGNAGASEGIGAAPTDTQLLTRAWGR</sequence>
<reference evidence="2" key="1">
    <citation type="submission" date="2023-06" db="EMBL/GenBank/DDBJ databases">
        <title>Reference genome for the Northern bat (Eptesicus nilssonii), a most northern bat species.</title>
        <authorList>
            <person name="Laine V.N."/>
            <person name="Pulliainen A.T."/>
            <person name="Lilley T.M."/>
        </authorList>
    </citation>
    <scope>NUCLEOTIDE SEQUENCE</scope>
    <source>
        <strain evidence="2">BLF_Eptnil</strain>
        <tissue evidence="2">Kidney</tissue>
    </source>
</reference>
<feature type="region of interest" description="Disordered" evidence="1">
    <location>
        <begin position="117"/>
        <end position="154"/>
    </location>
</feature>
<evidence type="ECO:0000256" key="1">
    <source>
        <dbReference type="SAM" id="MobiDB-lite"/>
    </source>
</evidence>
<dbReference type="AlphaFoldDB" id="A0AA40HEJ7"/>
<feature type="region of interest" description="Disordered" evidence="1">
    <location>
        <begin position="45"/>
        <end position="73"/>
    </location>
</feature>
<proteinExistence type="predicted"/>
<feature type="compositionally biased region" description="Basic and acidic residues" evidence="1">
    <location>
        <begin position="52"/>
        <end position="64"/>
    </location>
</feature>